<evidence type="ECO:0000256" key="4">
    <source>
        <dbReference type="ARBA" id="ARBA00022692"/>
    </source>
</evidence>
<reference evidence="11 12" key="1">
    <citation type="submission" date="2022-12" db="EMBL/GenBank/DDBJ databases">
        <title>Chromosome-level genome assembly of true bugs.</title>
        <authorList>
            <person name="Ma L."/>
            <person name="Li H."/>
        </authorList>
    </citation>
    <scope>NUCLEOTIDE SEQUENCE [LARGE SCALE GENOMIC DNA]</scope>
    <source>
        <strain evidence="11">Lab_2022b</strain>
    </source>
</reference>
<evidence type="ECO:0000256" key="3">
    <source>
        <dbReference type="ARBA" id="ARBA00022606"/>
    </source>
</evidence>
<feature type="transmembrane region" description="Helical" evidence="10">
    <location>
        <begin position="180"/>
        <end position="199"/>
    </location>
</feature>
<keyword evidence="9 10" id="KW-0807">Transducer</keyword>
<keyword evidence="3 10" id="KW-0716">Sensory transduction</keyword>
<dbReference type="EMBL" id="JAPXFL010000007">
    <property type="protein sequence ID" value="KAK9504424.1"/>
    <property type="molecule type" value="Genomic_DNA"/>
</dbReference>
<feature type="transmembrane region" description="Helical" evidence="10">
    <location>
        <begin position="136"/>
        <end position="157"/>
    </location>
</feature>
<gene>
    <name evidence="11" type="ORF">O3M35_010758</name>
</gene>
<protein>
    <recommendedName>
        <fullName evidence="10">Odorant receptor</fullName>
    </recommendedName>
</protein>
<evidence type="ECO:0000313" key="12">
    <source>
        <dbReference type="Proteomes" id="UP001461498"/>
    </source>
</evidence>
<dbReference type="AlphaFoldDB" id="A0AAW1D0G1"/>
<evidence type="ECO:0000256" key="5">
    <source>
        <dbReference type="ARBA" id="ARBA00022725"/>
    </source>
</evidence>
<comment type="similarity">
    <text evidence="10">Belongs to the insect chemoreceptor superfamily. Heteromeric odorant receptor channel (TC 1.A.69) family.</text>
</comment>
<feature type="transmembrane region" description="Helical" evidence="10">
    <location>
        <begin position="41"/>
        <end position="66"/>
    </location>
</feature>
<comment type="caution">
    <text evidence="10">Lacks conserved residue(s) required for the propagation of feature annotation.</text>
</comment>
<dbReference type="GO" id="GO:0005549">
    <property type="term" value="F:odorant binding"/>
    <property type="evidence" value="ECO:0007669"/>
    <property type="project" value="InterPro"/>
</dbReference>
<evidence type="ECO:0000256" key="2">
    <source>
        <dbReference type="ARBA" id="ARBA00022475"/>
    </source>
</evidence>
<evidence type="ECO:0000256" key="7">
    <source>
        <dbReference type="ARBA" id="ARBA00023136"/>
    </source>
</evidence>
<feature type="transmembrane region" description="Helical" evidence="10">
    <location>
        <begin position="303"/>
        <end position="324"/>
    </location>
</feature>
<keyword evidence="4 10" id="KW-0812">Transmembrane</keyword>
<dbReference type="PANTHER" id="PTHR21137">
    <property type="entry name" value="ODORANT RECEPTOR"/>
    <property type="match status" value="1"/>
</dbReference>
<dbReference type="GO" id="GO:0004984">
    <property type="term" value="F:olfactory receptor activity"/>
    <property type="evidence" value="ECO:0007669"/>
    <property type="project" value="InterPro"/>
</dbReference>
<proteinExistence type="inferred from homology"/>
<organism evidence="11 12">
    <name type="scientific">Rhynocoris fuscipes</name>
    <dbReference type="NCBI Taxonomy" id="488301"/>
    <lineage>
        <taxon>Eukaryota</taxon>
        <taxon>Metazoa</taxon>
        <taxon>Ecdysozoa</taxon>
        <taxon>Arthropoda</taxon>
        <taxon>Hexapoda</taxon>
        <taxon>Insecta</taxon>
        <taxon>Pterygota</taxon>
        <taxon>Neoptera</taxon>
        <taxon>Paraneoptera</taxon>
        <taxon>Hemiptera</taxon>
        <taxon>Heteroptera</taxon>
        <taxon>Panheteroptera</taxon>
        <taxon>Cimicomorpha</taxon>
        <taxon>Reduviidae</taxon>
        <taxon>Harpactorinae</taxon>
        <taxon>Harpactorini</taxon>
        <taxon>Rhynocoris</taxon>
    </lineage>
</organism>
<evidence type="ECO:0000256" key="1">
    <source>
        <dbReference type="ARBA" id="ARBA00004651"/>
    </source>
</evidence>
<name>A0AAW1D0G1_9HEMI</name>
<keyword evidence="6 10" id="KW-1133">Transmembrane helix</keyword>
<keyword evidence="2" id="KW-1003">Cell membrane</keyword>
<evidence type="ECO:0000256" key="10">
    <source>
        <dbReference type="RuleBase" id="RU351113"/>
    </source>
</evidence>
<evidence type="ECO:0000256" key="8">
    <source>
        <dbReference type="ARBA" id="ARBA00023170"/>
    </source>
</evidence>
<comment type="subcellular location">
    <subcellularLocation>
        <location evidence="1 10">Cell membrane</location>
        <topology evidence="1 10">Multi-pass membrane protein</topology>
    </subcellularLocation>
</comment>
<keyword evidence="7 10" id="KW-0472">Membrane</keyword>
<keyword evidence="8 10" id="KW-0675">Receptor</keyword>
<keyword evidence="5 10" id="KW-0552">Olfaction</keyword>
<evidence type="ECO:0000313" key="11">
    <source>
        <dbReference type="EMBL" id="KAK9504424.1"/>
    </source>
</evidence>
<dbReference type="InterPro" id="IPR004117">
    <property type="entry name" value="7tm6_olfct_rcpt"/>
</dbReference>
<dbReference type="Pfam" id="PF02949">
    <property type="entry name" value="7tm_6"/>
    <property type="match status" value="1"/>
</dbReference>
<keyword evidence="12" id="KW-1185">Reference proteome</keyword>
<feature type="transmembrane region" description="Helical" evidence="10">
    <location>
        <begin position="72"/>
        <end position="94"/>
    </location>
</feature>
<feature type="transmembrane region" description="Helical" evidence="10">
    <location>
        <begin position="277"/>
        <end position="297"/>
    </location>
</feature>
<dbReference type="Proteomes" id="UP001461498">
    <property type="component" value="Unassembled WGS sequence"/>
</dbReference>
<dbReference type="GO" id="GO:0007165">
    <property type="term" value="P:signal transduction"/>
    <property type="evidence" value="ECO:0007669"/>
    <property type="project" value="UniProtKB-KW"/>
</dbReference>
<comment type="caution">
    <text evidence="11">The sequence shown here is derived from an EMBL/GenBank/DDBJ whole genome shotgun (WGS) entry which is preliminary data.</text>
</comment>
<evidence type="ECO:0000256" key="9">
    <source>
        <dbReference type="ARBA" id="ARBA00023224"/>
    </source>
</evidence>
<accession>A0AAW1D0G1</accession>
<sequence>MSSREYILKKGFYRSGFNNFVSFTTAFRGPLNYRYDGWRGILYKVYSIIIDLWTFIAAAGLIIEFVTPGIPLISRCLSGFTAMICFMTMFKWVYYYMNRTSFENLLIEYESCFPNDEFKEQLDEEIAKYSKMFRPVVIYMTIAIILTQMPWCFIPFVNEFRGKKPRVIAVPANFLFDPTVNSYSFLAICLLQTFAAYLIPVKNLAFDDVFYCYSSRQLALFSHLEKSLDRLLERHYSINGVDRPPGRKAELDFINWVKYHQKTITLMEDLQKLFSPVLLLYFGLISLSMCMNVFVVSLGELDFVQRSFCGIFAGGNILGLLFTCRVGDLIIYKSSTLPNAFLNKLTAIATKREHRILKLILTRIQVPSTMSAIGVFFLNSDTFQSTDMGLREQMVFKNDEACTQTQMDI</sequence>
<dbReference type="PANTHER" id="PTHR21137:SF35">
    <property type="entry name" value="ODORANT RECEPTOR 19A-RELATED"/>
    <property type="match status" value="1"/>
</dbReference>
<evidence type="ECO:0000256" key="6">
    <source>
        <dbReference type="ARBA" id="ARBA00022989"/>
    </source>
</evidence>
<dbReference type="GO" id="GO:0005886">
    <property type="term" value="C:plasma membrane"/>
    <property type="evidence" value="ECO:0007669"/>
    <property type="project" value="UniProtKB-SubCell"/>
</dbReference>